<accession>A0A1B6NSG6</accession>
<gene>
    <name evidence="1" type="ORF">MGSAQ_002084</name>
</gene>
<comment type="caution">
    <text evidence="1">The sequence shown here is derived from an EMBL/GenBank/DDBJ whole genome shotgun (WGS) entry which is preliminary data.</text>
</comment>
<reference evidence="1" key="1">
    <citation type="submission" date="2013-11" db="EMBL/GenBank/DDBJ databases">
        <title>Microbial diversity, functional groups and degradation webs in Northern and Southern Mediterranean and Red Sea marine crude oil polluted sites.</title>
        <authorList>
            <person name="Daffonchio D."/>
            <person name="Mapelli F."/>
            <person name="Ferrer M."/>
            <person name="Richter M."/>
            <person name="Cherif A."/>
            <person name="Malkawi H.I."/>
            <person name="Yakimov M.M."/>
            <person name="Abdel-Fattah Y.R."/>
            <person name="Blaghen M."/>
            <person name="Golyshin P.N."/>
            <person name="Kalogerakis N."/>
            <person name="Boon N."/>
            <person name="Magagnini M."/>
            <person name="Fava F."/>
        </authorList>
    </citation>
    <scope>NUCLEOTIDE SEQUENCE</scope>
</reference>
<organism evidence="1">
    <name type="scientific">marine sediment metagenome</name>
    <dbReference type="NCBI Taxonomy" id="412755"/>
    <lineage>
        <taxon>unclassified sequences</taxon>
        <taxon>metagenomes</taxon>
        <taxon>ecological metagenomes</taxon>
    </lineage>
</organism>
<dbReference type="EMBL" id="AYSL01001165">
    <property type="protein sequence ID" value="KTF06416.1"/>
    <property type="molecule type" value="Genomic_DNA"/>
</dbReference>
<protein>
    <submittedName>
        <fullName evidence="1">Uncharacterized protein</fullName>
    </submittedName>
</protein>
<dbReference type="AlphaFoldDB" id="A0A1B6NSG6"/>
<feature type="non-terminal residue" evidence="1">
    <location>
        <position position="1"/>
    </location>
</feature>
<name>A0A1B6NSG6_9ZZZZ</name>
<evidence type="ECO:0000313" key="1">
    <source>
        <dbReference type="EMBL" id="KTF06416.1"/>
    </source>
</evidence>
<sequence>RKNSDGELELQIGNSDMALLAK</sequence>
<proteinExistence type="predicted"/>